<sequence length="155" mass="16319">MGVGRVAADLVMFPFCCAWPSCQFMCASCPDICTDLIGGSCPGLYNDCLISRLACRCSVAACVPILFPGLCADLISRPACRSSVPVCVPTQRLGLRADPASRPACRSSVPACVPTQRPGLRADPASRPACRSSVPACVLIQLYSLIRVCYSSGSR</sequence>
<dbReference type="Proteomes" id="UP000734854">
    <property type="component" value="Unassembled WGS sequence"/>
</dbReference>
<gene>
    <name evidence="2" type="ORF">ZIOFF_022547</name>
</gene>
<evidence type="ECO:0000256" key="1">
    <source>
        <dbReference type="SAM" id="SignalP"/>
    </source>
</evidence>
<keyword evidence="3" id="KW-1185">Reference proteome</keyword>
<organism evidence="2 3">
    <name type="scientific">Zingiber officinale</name>
    <name type="common">Ginger</name>
    <name type="synonym">Amomum zingiber</name>
    <dbReference type="NCBI Taxonomy" id="94328"/>
    <lineage>
        <taxon>Eukaryota</taxon>
        <taxon>Viridiplantae</taxon>
        <taxon>Streptophyta</taxon>
        <taxon>Embryophyta</taxon>
        <taxon>Tracheophyta</taxon>
        <taxon>Spermatophyta</taxon>
        <taxon>Magnoliopsida</taxon>
        <taxon>Liliopsida</taxon>
        <taxon>Zingiberales</taxon>
        <taxon>Zingiberaceae</taxon>
        <taxon>Zingiber</taxon>
    </lineage>
</organism>
<reference evidence="2 3" key="1">
    <citation type="submission" date="2020-08" db="EMBL/GenBank/DDBJ databases">
        <title>Plant Genome Project.</title>
        <authorList>
            <person name="Zhang R.-G."/>
        </authorList>
    </citation>
    <scope>NUCLEOTIDE SEQUENCE [LARGE SCALE GENOMIC DNA]</scope>
    <source>
        <tissue evidence="2">Rhizome</tissue>
    </source>
</reference>
<feature type="signal peptide" evidence="1">
    <location>
        <begin position="1"/>
        <end position="18"/>
    </location>
</feature>
<comment type="caution">
    <text evidence="2">The sequence shown here is derived from an EMBL/GenBank/DDBJ whole genome shotgun (WGS) entry which is preliminary data.</text>
</comment>
<name>A0A8J5H327_ZINOF</name>
<dbReference type="AlphaFoldDB" id="A0A8J5H327"/>
<accession>A0A8J5H327</accession>
<protein>
    <submittedName>
        <fullName evidence="2">Uncharacterized protein</fullName>
    </submittedName>
</protein>
<keyword evidence="1" id="KW-0732">Signal</keyword>
<evidence type="ECO:0000313" key="3">
    <source>
        <dbReference type="Proteomes" id="UP000734854"/>
    </source>
</evidence>
<proteinExistence type="predicted"/>
<dbReference type="EMBL" id="JACMSC010000006">
    <property type="protein sequence ID" value="KAG6519058.1"/>
    <property type="molecule type" value="Genomic_DNA"/>
</dbReference>
<feature type="chain" id="PRO_5035290356" evidence="1">
    <location>
        <begin position="19"/>
        <end position="155"/>
    </location>
</feature>
<evidence type="ECO:0000313" key="2">
    <source>
        <dbReference type="EMBL" id="KAG6519058.1"/>
    </source>
</evidence>